<evidence type="ECO:0000256" key="1">
    <source>
        <dbReference type="SAM" id="SignalP"/>
    </source>
</evidence>
<gene>
    <name evidence="2" type="ORF">Poly30_14510</name>
</gene>
<accession>A0A518EPD6</accession>
<sequence precursor="true">MTVLSLCATAVTLAAPLLAAAPQVGSSVKAGNPADDRGVVAFPMDLMEADGPLGSYELAPRASDFASLMAYRELSMPGVPIPGGESLVLDLQRVDFDFASLGVHVNGEKALWDSGDLTLWTGSVLGDPFSEVTIGFSSLGTYGWIATGGETWHVGANAGLAGDWSAPGCRIWAESVSAELRDSNELPQCVSEGLWASAGQAPLAPVSGAAPGSGARGSRGVLSECKVAVETDYQLFQLFNNLAAEQNYIGMLLAAISNRYETEVDVVLTFPYLMYHSNSNDGWVTADNGGNSGAMLGEFRAAWQGNIPAGANLAHFVSGANLGGGVAYLNVLCNQDFGFGVSGNLGASVNFPVTQGSGNWDFMVIAHELGHNFSAPHTHDYCPPLDQCAPNGYFGQCQNQQSCTNQGTIMSYCHLCSGGVSNITTFFHPTVQQTIRDGVANSCLPVYQGGCGTDALEDNDDCSSAVVMMGGTTSGLTVSKLDPDFYSVTVQGGATLTASALFAHATADIDIYLYDPLVSCGDINSYLARGFSSSDDETVSWTNSSFWPATYTLEVQVFANSGGECSDYTLVLDPGQGTGVGVNYCGPGVFNSTGQTGRIVAQGSALVTDNDVTLTGTQLPPGSLGYFLVSNASGFVANPGGSSGNLCLFPPFGRYVQFAGPVAANGTRSLTIDLTGLPQPTSTVAVQSGDTWYFQFWHRDALIGIPTSNFTDGIGITFQ</sequence>
<evidence type="ECO:0008006" key="4">
    <source>
        <dbReference type="Google" id="ProtNLM"/>
    </source>
</evidence>
<organism evidence="2 3">
    <name type="scientific">Saltatorellus ferox</name>
    <dbReference type="NCBI Taxonomy" id="2528018"/>
    <lineage>
        <taxon>Bacteria</taxon>
        <taxon>Pseudomonadati</taxon>
        <taxon>Planctomycetota</taxon>
        <taxon>Planctomycetia</taxon>
        <taxon>Planctomycetia incertae sedis</taxon>
        <taxon>Saltatorellus</taxon>
    </lineage>
</organism>
<reference evidence="2 3" key="1">
    <citation type="submission" date="2019-02" db="EMBL/GenBank/DDBJ databases">
        <title>Deep-cultivation of Planctomycetes and their phenomic and genomic characterization uncovers novel biology.</title>
        <authorList>
            <person name="Wiegand S."/>
            <person name="Jogler M."/>
            <person name="Boedeker C."/>
            <person name="Pinto D."/>
            <person name="Vollmers J."/>
            <person name="Rivas-Marin E."/>
            <person name="Kohn T."/>
            <person name="Peeters S.H."/>
            <person name="Heuer A."/>
            <person name="Rast P."/>
            <person name="Oberbeckmann S."/>
            <person name="Bunk B."/>
            <person name="Jeske O."/>
            <person name="Meyerdierks A."/>
            <person name="Storesund J.E."/>
            <person name="Kallscheuer N."/>
            <person name="Luecker S."/>
            <person name="Lage O.M."/>
            <person name="Pohl T."/>
            <person name="Merkel B.J."/>
            <person name="Hornburger P."/>
            <person name="Mueller R.-W."/>
            <person name="Bruemmer F."/>
            <person name="Labrenz M."/>
            <person name="Spormann A.M."/>
            <person name="Op den Camp H."/>
            <person name="Overmann J."/>
            <person name="Amann R."/>
            <person name="Jetten M.S.M."/>
            <person name="Mascher T."/>
            <person name="Medema M.H."/>
            <person name="Devos D.P."/>
            <person name="Kaster A.-K."/>
            <person name="Ovreas L."/>
            <person name="Rohde M."/>
            <person name="Galperin M.Y."/>
            <person name="Jogler C."/>
        </authorList>
    </citation>
    <scope>NUCLEOTIDE SEQUENCE [LARGE SCALE GENOMIC DNA]</scope>
    <source>
        <strain evidence="2 3">Poly30</strain>
    </source>
</reference>
<keyword evidence="1" id="KW-0732">Signal</keyword>
<keyword evidence="3" id="KW-1185">Reference proteome</keyword>
<protein>
    <recommendedName>
        <fullName evidence="4">Peptidase M12B domain-containing protein</fullName>
    </recommendedName>
</protein>
<dbReference type="EMBL" id="CP036434">
    <property type="protein sequence ID" value="QDV05948.1"/>
    <property type="molecule type" value="Genomic_DNA"/>
</dbReference>
<dbReference type="InterPro" id="IPR024079">
    <property type="entry name" value="MetalloPept_cat_dom_sf"/>
</dbReference>
<evidence type="ECO:0000313" key="2">
    <source>
        <dbReference type="EMBL" id="QDV05948.1"/>
    </source>
</evidence>
<dbReference type="SUPFAM" id="SSF55486">
    <property type="entry name" value="Metalloproteases ('zincins'), catalytic domain"/>
    <property type="match status" value="1"/>
</dbReference>
<dbReference type="RefSeq" id="WP_145195686.1">
    <property type="nucleotide sequence ID" value="NZ_CP036434.1"/>
</dbReference>
<dbReference type="AlphaFoldDB" id="A0A518EPD6"/>
<dbReference type="Proteomes" id="UP000320390">
    <property type="component" value="Chromosome"/>
</dbReference>
<dbReference type="Gene3D" id="3.40.390.10">
    <property type="entry name" value="Collagenase (Catalytic Domain)"/>
    <property type="match status" value="1"/>
</dbReference>
<dbReference type="GO" id="GO:0008237">
    <property type="term" value="F:metallopeptidase activity"/>
    <property type="evidence" value="ECO:0007669"/>
    <property type="project" value="InterPro"/>
</dbReference>
<dbReference type="Pfam" id="PF13688">
    <property type="entry name" value="Reprolysin_5"/>
    <property type="match status" value="1"/>
</dbReference>
<dbReference type="OrthoDB" id="9792152at2"/>
<proteinExistence type="predicted"/>
<evidence type="ECO:0000313" key="3">
    <source>
        <dbReference type="Proteomes" id="UP000320390"/>
    </source>
</evidence>
<dbReference type="Gene3D" id="2.60.120.380">
    <property type="match status" value="1"/>
</dbReference>
<feature type="chain" id="PRO_5021728970" description="Peptidase M12B domain-containing protein" evidence="1">
    <location>
        <begin position="20"/>
        <end position="719"/>
    </location>
</feature>
<name>A0A518EPD6_9BACT</name>
<feature type="signal peptide" evidence="1">
    <location>
        <begin position="1"/>
        <end position="19"/>
    </location>
</feature>